<dbReference type="OrthoDB" id="416496at2759"/>
<keyword evidence="2" id="KW-1133">Transmembrane helix</keyword>
<accession>A0A420J187</accession>
<feature type="transmembrane region" description="Helical" evidence="2">
    <location>
        <begin position="98"/>
        <end position="116"/>
    </location>
</feature>
<comment type="caution">
    <text evidence="3">The sequence shown here is derived from an EMBL/GenBank/DDBJ whole genome shotgun (WGS) entry which is preliminary data.</text>
</comment>
<evidence type="ECO:0000313" key="3">
    <source>
        <dbReference type="EMBL" id="RKF80518.1"/>
    </source>
</evidence>
<dbReference type="EMBL" id="MCBR01003574">
    <property type="protein sequence ID" value="RKF80518.1"/>
    <property type="molecule type" value="Genomic_DNA"/>
</dbReference>
<dbReference type="InterPro" id="IPR050508">
    <property type="entry name" value="Methyltransf_Superfamily"/>
</dbReference>
<keyword evidence="3" id="KW-0489">Methyltransferase</keyword>
<organism evidence="3 4">
    <name type="scientific">Golovinomyces cichoracearum</name>
    <dbReference type="NCBI Taxonomy" id="62708"/>
    <lineage>
        <taxon>Eukaryota</taxon>
        <taxon>Fungi</taxon>
        <taxon>Dikarya</taxon>
        <taxon>Ascomycota</taxon>
        <taxon>Pezizomycotina</taxon>
        <taxon>Leotiomycetes</taxon>
        <taxon>Erysiphales</taxon>
        <taxon>Erysiphaceae</taxon>
        <taxon>Golovinomyces</taxon>
    </lineage>
</organism>
<dbReference type="PANTHER" id="PTHR42912">
    <property type="entry name" value="METHYLTRANSFERASE"/>
    <property type="match status" value="1"/>
</dbReference>
<gene>
    <name evidence="3" type="ORF">GcC1_035029</name>
</gene>
<feature type="region of interest" description="Disordered" evidence="1">
    <location>
        <begin position="46"/>
        <end position="79"/>
    </location>
</feature>
<dbReference type="Gene3D" id="3.40.50.150">
    <property type="entry name" value="Vaccinia Virus protein VP39"/>
    <property type="match status" value="1"/>
</dbReference>
<evidence type="ECO:0000256" key="2">
    <source>
        <dbReference type="SAM" id="Phobius"/>
    </source>
</evidence>
<dbReference type="GO" id="GO:0008168">
    <property type="term" value="F:methyltransferase activity"/>
    <property type="evidence" value="ECO:0007669"/>
    <property type="project" value="UniProtKB-KW"/>
</dbReference>
<keyword evidence="2" id="KW-0812">Transmembrane</keyword>
<dbReference type="Pfam" id="PF13489">
    <property type="entry name" value="Methyltransf_23"/>
    <property type="match status" value="1"/>
</dbReference>
<dbReference type="CDD" id="cd02440">
    <property type="entry name" value="AdoMet_MTases"/>
    <property type="match status" value="1"/>
</dbReference>
<keyword evidence="2" id="KW-0472">Membrane</keyword>
<sequence length="388" mass="44196">MGGFCHYAHFKLTLSWNHLSRFWWRKECYKRMNLAMTRSIQTSRLFPREASSKTKNSSKFNRESKIQNKSESLPSTTNQALLSTPNLNRINRLRYHPVSLFIGGTAVACFAGYITYTATGFYRLRSKPAPTEPSAQVDYSSRYETIANSFDDTVDSTEYWLGLTSLRKELISRAHGEVLEVSIGTGRNLAYYDWYIQGRNSVSQPGARNYVRRGKVKSFTAVDMSPQMLGIAKKKLEALIPGIQGVRWIVGDAAVRGTIPKLPSLNENDEGKYDTIIETMGLCSAKDPVALLRNLGEYIKEEEGRILLLEHGRGRWKWLNAMLDKSAEDHAHTFGCWWNRDIQKIVEESGLEMVQIKNPKWWHGGTTWWVELKKAKPTSQAQISADKS</sequence>
<dbReference type="SUPFAM" id="SSF53335">
    <property type="entry name" value="S-adenosyl-L-methionine-dependent methyltransferases"/>
    <property type="match status" value="1"/>
</dbReference>
<evidence type="ECO:0000256" key="1">
    <source>
        <dbReference type="SAM" id="MobiDB-lite"/>
    </source>
</evidence>
<dbReference type="InterPro" id="IPR029063">
    <property type="entry name" value="SAM-dependent_MTases_sf"/>
</dbReference>
<protein>
    <submittedName>
        <fullName evidence="3">Methyltransferase OMS1, mitochondrial</fullName>
    </submittedName>
</protein>
<evidence type="ECO:0000313" key="4">
    <source>
        <dbReference type="Proteomes" id="UP000285405"/>
    </source>
</evidence>
<feature type="compositionally biased region" description="Polar residues" evidence="1">
    <location>
        <begin position="69"/>
        <end position="79"/>
    </location>
</feature>
<dbReference type="GO" id="GO:0032259">
    <property type="term" value="P:methylation"/>
    <property type="evidence" value="ECO:0007669"/>
    <property type="project" value="UniProtKB-KW"/>
</dbReference>
<keyword evidence="3" id="KW-0808">Transferase</keyword>
<proteinExistence type="predicted"/>
<dbReference type="AlphaFoldDB" id="A0A420J187"/>
<dbReference type="PANTHER" id="PTHR42912:SF83">
    <property type="entry name" value="METHYLTRANSFERASE TYPE 11 DOMAIN-CONTAINING PROTEIN"/>
    <property type="match status" value="1"/>
</dbReference>
<reference evidence="3 4" key="1">
    <citation type="journal article" date="2018" name="BMC Genomics">
        <title>Comparative genome analyses reveal sequence features reflecting distinct modes of host-adaptation between dicot and monocot powdery mildew.</title>
        <authorList>
            <person name="Wu Y."/>
            <person name="Ma X."/>
            <person name="Pan Z."/>
            <person name="Kale S.D."/>
            <person name="Song Y."/>
            <person name="King H."/>
            <person name="Zhang Q."/>
            <person name="Presley C."/>
            <person name="Deng X."/>
            <person name="Wei C.I."/>
            <person name="Xiao S."/>
        </authorList>
    </citation>
    <scope>NUCLEOTIDE SEQUENCE [LARGE SCALE GENOMIC DNA]</scope>
    <source>
        <strain evidence="3">UCSC1</strain>
    </source>
</reference>
<dbReference type="Proteomes" id="UP000285405">
    <property type="component" value="Unassembled WGS sequence"/>
</dbReference>
<name>A0A420J187_9PEZI</name>